<feature type="transmembrane region" description="Helical" evidence="8">
    <location>
        <begin position="144"/>
        <end position="164"/>
    </location>
</feature>
<comment type="subcellular location">
    <subcellularLocation>
        <location evidence="1">Cell membrane</location>
        <topology evidence="1">Multi-pass membrane protein</topology>
    </subcellularLocation>
</comment>
<feature type="transmembrane region" description="Helical" evidence="8">
    <location>
        <begin position="506"/>
        <end position="524"/>
    </location>
</feature>
<dbReference type="PANTHER" id="PTHR30509">
    <property type="entry name" value="P-HYDROXYBENZOIC ACID EFFLUX PUMP SUBUNIT-RELATED"/>
    <property type="match status" value="1"/>
</dbReference>
<evidence type="ECO:0000256" key="4">
    <source>
        <dbReference type="ARBA" id="ARBA00022989"/>
    </source>
</evidence>
<evidence type="ECO:0000256" key="2">
    <source>
        <dbReference type="ARBA" id="ARBA00022475"/>
    </source>
</evidence>
<feature type="transmembrane region" description="Helical" evidence="8">
    <location>
        <begin position="455"/>
        <end position="471"/>
    </location>
</feature>
<feature type="transmembrane region" description="Helical" evidence="8">
    <location>
        <begin position="476"/>
        <end position="494"/>
    </location>
</feature>
<dbReference type="Proteomes" id="UP000217446">
    <property type="component" value="Unassembled WGS sequence"/>
</dbReference>
<keyword evidence="2" id="KW-1003">Cell membrane</keyword>
<dbReference type="InterPro" id="IPR049453">
    <property type="entry name" value="Memb_transporter_dom"/>
</dbReference>
<evidence type="ECO:0000256" key="6">
    <source>
        <dbReference type="ARBA" id="ARBA00043993"/>
    </source>
</evidence>
<keyword evidence="11" id="KW-1185">Reference proteome</keyword>
<dbReference type="PANTHER" id="PTHR30509:SF9">
    <property type="entry name" value="MULTIDRUG RESISTANCE PROTEIN MDTO"/>
    <property type="match status" value="1"/>
</dbReference>
<evidence type="ECO:0000256" key="8">
    <source>
        <dbReference type="SAM" id="Phobius"/>
    </source>
</evidence>
<keyword evidence="5 8" id="KW-0472">Membrane</keyword>
<dbReference type="EMBL" id="BDQI01000032">
    <property type="protein sequence ID" value="GAX57062.1"/>
    <property type="molecule type" value="Genomic_DNA"/>
</dbReference>
<sequence length="715" mass="74833">MTGHRSWARLFEPVPGSRPAALAGLTNGVAVGFPLLVGVAAGDPAAGALACLGAYVAAFTNKGGPRGQRTAGLAVAGAVNALAFWAGELVTDLFPLALALLTALVFLAAMGQAVHGTVARLGTMPATALLAGAGQAGSDAVGTVRAFLLVLAGGLWYAAATGLLTPVPRLRSVLAAVAEPFRETGRHLDRIAAASHRPGGDHARAVAALRRAEQAAQALHGPDGDEYLASLVAPLLRQASVLVDLTAALAETGAPPQAVLEPFTAASRALADQIAQVAGLLTRRPGRGTSLKDMADAMATLTLACDRLRSRAATGQEPYPAVAKAGRQRRLLARIRTATGTAHHHARTLRGVAGTRIHPAPAPQAPFDAARLRATMTFSSSAYRHALRVTAVAAAVFTLVWAARLPHGEWATLAVLRVLRPQYGATLERAGQRITGNLVGGTCAALIIAGVKEPALLAVMLFAVISAGFALRPVNYAFWVVFGTPLVLLIGDVTQPGDWGSALERIAMTVLGSVAALLGGYLLWPTWDHDRLTEQTTEATRAVAAYLDAALNRLTHPRSPSTDQTRRRAESILAKAQTSQQHARREPGHDPRAVSDASTTLAVLATLMEHLTALTAHSTRQAALIPGLSDYGTHAPAALTAPQADERTAHAAALADALDDMRLYLEGLHTQRLRELATRPDGDTHVRRTIRDDEPVIGLLTKIQSCIGRLLRQPA</sequence>
<organism evidence="10 11">
    <name type="scientific">Streptomyces olivochromogenes</name>
    <dbReference type="NCBI Taxonomy" id="1963"/>
    <lineage>
        <taxon>Bacteria</taxon>
        <taxon>Bacillati</taxon>
        <taxon>Actinomycetota</taxon>
        <taxon>Actinomycetes</taxon>
        <taxon>Kitasatosporales</taxon>
        <taxon>Streptomycetaceae</taxon>
        <taxon>Streptomyces</taxon>
    </lineage>
</organism>
<accession>A0A250VSR2</accession>
<reference evidence="11" key="1">
    <citation type="submission" date="2017-05" db="EMBL/GenBank/DDBJ databases">
        <title>Streptomyces olivochromogenes NBRC 3561 whole genome shotgun sequence.</title>
        <authorList>
            <person name="Dohra H."/>
            <person name="Kodani S."/>
        </authorList>
    </citation>
    <scope>NUCLEOTIDE SEQUENCE [LARGE SCALE GENOMIC DNA]</scope>
    <source>
        <strain evidence="11">NBRC 3561</strain>
    </source>
</reference>
<evidence type="ECO:0000256" key="3">
    <source>
        <dbReference type="ARBA" id="ARBA00022692"/>
    </source>
</evidence>
<keyword evidence="3 8" id="KW-0812">Transmembrane</keyword>
<dbReference type="GO" id="GO:0005886">
    <property type="term" value="C:plasma membrane"/>
    <property type="evidence" value="ECO:0007669"/>
    <property type="project" value="UniProtKB-SubCell"/>
</dbReference>
<feature type="domain" description="Integral membrane bound transporter" evidence="9">
    <location>
        <begin position="397"/>
        <end position="518"/>
    </location>
</feature>
<proteinExistence type="inferred from homology"/>
<feature type="transmembrane region" description="Helical" evidence="8">
    <location>
        <begin position="93"/>
        <end position="111"/>
    </location>
</feature>
<name>A0A250VSR2_STROL</name>
<dbReference type="Pfam" id="PF13515">
    <property type="entry name" value="FUSC_2"/>
    <property type="match status" value="1"/>
</dbReference>
<evidence type="ECO:0000313" key="10">
    <source>
        <dbReference type="EMBL" id="GAX57062.1"/>
    </source>
</evidence>
<evidence type="ECO:0000313" key="11">
    <source>
        <dbReference type="Proteomes" id="UP000217446"/>
    </source>
</evidence>
<feature type="compositionally biased region" description="Basic and acidic residues" evidence="7">
    <location>
        <begin position="583"/>
        <end position="593"/>
    </location>
</feature>
<dbReference type="STRING" id="1963.AQJ27_39960"/>
<feature type="region of interest" description="Disordered" evidence="7">
    <location>
        <begin position="555"/>
        <end position="595"/>
    </location>
</feature>
<keyword evidence="4 8" id="KW-1133">Transmembrane helix</keyword>
<protein>
    <submittedName>
        <fullName evidence="10">Membrane protein</fullName>
    </submittedName>
</protein>
<gene>
    <name evidence="10" type="ORF">SO3561_08632</name>
</gene>
<evidence type="ECO:0000256" key="7">
    <source>
        <dbReference type="SAM" id="MobiDB-lite"/>
    </source>
</evidence>
<evidence type="ECO:0000259" key="9">
    <source>
        <dbReference type="Pfam" id="PF13515"/>
    </source>
</evidence>
<feature type="transmembrane region" description="Helical" evidence="8">
    <location>
        <begin position="386"/>
        <end position="403"/>
    </location>
</feature>
<comment type="similarity">
    <text evidence="6">Belongs to the YccS/YhfK family.</text>
</comment>
<evidence type="ECO:0000256" key="1">
    <source>
        <dbReference type="ARBA" id="ARBA00004651"/>
    </source>
</evidence>
<comment type="caution">
    <text evidence="10">The sequence shown here is derived from an EMBL/GenBank/DDBJ whole genome shotgun (WGS) entry which is preliminary data.</text>
</comment>
<dbReference type="RefSeq" id="WP_096240444.1">
    <property type="nucleotide sequence ID" value="NZ_BDQI01000032.1"/>
</dbReference>
<dbReference type="AlphaFoldDB" id="A0A250VSR2"/>
<feature type="transmembrane region" description="Helical" evidence="8">
    <location>
        <begin position="70"/>
        <end position="87"/>
    </location>
</feature>
<evidence type="ECO:0000256" key="5">
    <source>
        <dbReference type="ARBA" id="ARBA00023136"/>
    </source>
</evidence>